<dbReference type="AlphaFoldDB" id="A0A0F9B1W0"/>
<proteinExistence type="predicted"/>
<gene>
    <name evidence="1" type="ORF">LCGC14_2583040</name>
</gene>
<accession>A0A0F9B1W0</accession>
<reference evidence="1" key="1">
    <citation type="journal article" date="2015" name="Nature">
        <title>Complex archaea that bridge the gap between prokaryotes and eukaryotes.</title>
        <authorList>
            <person name="Spang A."/>
            <person name="Saw J.H."/>
            <person name="Jorgensen S.L."/>
            <person name="Zaremba-Niedzwiedzka K."/>
            <person name="Martijn J."/>
            <person name="Lind A.E."/>
            <person name="van Eijk R."/>
            <person name="Schleper C."/>
            <person name="Guy L."/>
            <person name="Ettema T.J."/>
        </authorList>
    </citation>
    <scope>NUCLEOTIDE SEQUENCE</scope>
</reference>
<evidence type="ECO:0000313" key="1">
    <source>
        <dbReference type="EMBL" id="KKL07737.1"/>
    </source>
</evidence>
<name>A0A0F9B1W0_9ZZZZ</name>
<protein>
    <submittedName>
        <fullName evidence="1">Uncharacterized protein</fullName>
    </submittedName>
</protein>
<comment type="caution">
    <text evidence="1">The sequence shown here is derived from an EMBL/GenBank/DDBJ whole genome shotgun (WGS) entry which is preliminary data.</text>
</comment>
<organism evidence="1">
    <name type="scientific">marine sediment metagenome</name>
    <dbReference type="NCBI Taxonomy" id="412755"/>
    <lineage>
        <taxon>unclassified sequences</taxon>
        <taxon>metagenomes</taxon>
        <taxon>ecological metagenomes</taxon>
    </lineage>
</organism>
<sequence>MAQTEEKTDPLEAITVDGNEVLMRRVQEAAKVAEAASTGASNEYKEIAKQVIFAEVFNGDHELLVMRMLHEKMQPLNPKERQRVFSWLIDRFGLRG</sequence>
<dbReference type="EMBL" id="LAZR01043166">
    <property type="protein sequence ID" value="KKL07737.1"/>
    <property type="molecule type" value="Genomic_DNA"/>
</dbReference>